<name>A0A1A9HY52_9BACT</name>
<dbReference type="STRING" id="1176587.A8C56_04620"/>
<feature type="chain" id="PRO_5008389586" description="Outer membrane protein beta-barrel domain-containing protein" evidence="1">
    <location>
        <begin position="22"/>
        <end position="922"/>
    </location>
</feature>
<dbReference type="Proteomes" id="UP000077667">
    <property type="component" value="Chromosome"/>
</dbReference>
<sequence>MRLKRSAIILLLAVFHLTVHSQNAIVKGQLVDSAEHRNLQHAVISLLNAKDSVLVRYGRADEKGNFTISNADTGHYVIMITHPYFADIFDSITLAPSQTLDLGILNMLSKLKMLEEVVVKSGAPIRVKGDTTIYTADSFKVRDGANVEELLKKLPGIQVDKDGKITAMGETVKNVLVDGEEFFGSDPGIATKNLDAKNIQEVQVYDKKSDQATFTGIDDGSKEKTINLKLKDNAKKGYFGKAEAGGGTDGRFNNSLMANSFKNKRKLSAYGIMSNTGNLNLNWDDETKYGGGSNVELMDGGGIAIFSGGDNYNYSGGIPTNWNWGLNYSNKFNQDKNSLNTSYKGVKINAPDSYESNSRTYLADSVWSTNNRSNSYGTTVKNNINGTFESKIDSANTIKITAKAYSNSSKNYTNFYSESLTPENGFINKNYRASQNESDKYTLNTTALWMHKFKKANRTFSFNIDVNLVDGNSKGQLNSNLVFYNNGDSTGNSRIDQRNSSRNNSQNYTAKATYTEPLFKDSYLELSYSALVYKSAVVRDVFDKGADDQYNTLIDSLSNHYNFDYLGHSPGANFKITKKKYNFTVGGAVGFYNYRQNNTTLGVVRKYNFTNYFPRANFQYKFKPSESLSIYYNGRTSAPNIDDLQPILVNTDPLNIKTGNPLLKPSFTHNLSLNFNSYNMLKDRYIGGYISWNLTQNAFSTLSSYRDSIRVYQTVNTNGVTSVYGGMWGGIGFKKAHMRLNFNPQLNYNKGVDLIERNGIVNQNTSEYTNISFNTYLSKNKDSVYDLGIGPKIVYTNSHASINTASNVSYFNYGITGYVWFQLPLRFEIRSDVDVNLQKKDARFKGSYNYTVWNATLSKKIAKNKFEVKASVNDILNQNQRYTRNISGSMLYEQSSLLLRRYALLSFLWNFTNNNTKAPSSN</sequence>
<dbReference type="SUPFAM" id="SSF49452">
    <property type="entry name" value="Starch-binding domain-like"/>
    <property type="match status" value="1"/>
</dbReference>
<evidence type="ECO:0000256" key="1">
    <source>
        <dbReference type="SAM" id="SignalP"/>
    </source>
</evidence>
<gene>
    <name evidence="3" type="ORF">A8C56_04620</name>
</gene>
<proteinExistence type="predicted"/>
<dbReference type="EMBL" id="CP015772">
    <property type="protein sequence ID" value="ANH80358.1"/>
    <property type="molecule type" value="Genomic_DNA"/>
</dbReference>
<feature type="signal peptide" evidence="1">
    <location>
        <begin position="1"/>
        <end position="21"/>
    </location>
</feature>
<dbReference type="InterPro" id="IPR013784">
    <property type="entry name" value="Carb-bd-like_fold"/>
</dbReference>
<dbReference type="KEGG" id="nia:A8C56_04620"/>
<dbReference type="SUPFAM" id="SSF56935">
    <property type="entry name" value="Porins"/>
    <property type="match status" value="1"/>
</dbReference>
<accession>A0A1A9HY52</accession>
<dbReference type="Pfam" id="PF14905">
    <property type="entry name" value="OMP_b-brl_3"/>
    <property type="match status" value="1"/>
</dbReference>
<feature type="domain" description="Outer membrane protein beta-barrel" evidence="2">
    <location>
        <begin position="451"/>
        <end position="907"/>
    </location>
</feature>
<evidence type="ECO:0000313" key="4">
    <source>
        <dbReference type="Proteomes" id="UP000077667"/>
    </source>
</evidence>
<dbReference type="AlphaFoldDB" id="A0A1A9HY52"/>
<dbReference type="InterPro" id="IPR041700">
    <property type="entry name" value="OMP_b-brl_3"/>
</dbReference>
<dbReference type="RefSeq" id="WP_067752668.1">
    <property type="nucleotide sequence ID" value="NZ_CP015772.1"/>
</dbReference>
<evidence type="ECO:0000259" key="2">
    <source>
        <dbReference type="Pfam" id="PF14905"/>
    </source>
</evidence>
<keyword evidence="4" id="KW-1185">Reference proteome</keyword>
<dbReference type="OrthoDB" id="606930at2"/>
<evidence type="ECO:0000313" key="3">
    <source>
        <dbReference type="EMBL" id="ANH80358.1"/>
    </source>
</evidence>
<protein>
    <recommendedName>
        <fullName evidence="2">Outer membrane protein beta-barrel domain-containing protein</fullName>
    </recommendedName>
</protein>
<dbReference type="GO" id="GO:0030246">
    <property type="term" value="F:carbohydrate binding"/>
    <property type="evidence" value="ECO:0007669"/>
    <property type="project" value="InterPro"/>
</dbReference>
<reference evidence="3 4" key="1">
    <citation type="submission" date="2016-05" db="EMBL/GenBank/DDBJ databases">
        <title>Niabella ginsenosidivorans BS26 whole genome sequencing.</title>
        <authorList>
            <person name="Im W.T."/>
            <person name="Siddiqi M.Z."/>
        </authorList>
    </citation>
    <scope>NUCLEOTIDE SEQUENCE [LARGE SCALE GENOMIC DNA]</scope>
    <source>
        <strain evidence="3 4">BS26</strain>
    </source>
</reference>
<organism evidence="3 4">
    <name type="scientific">Niabella ginsenosidivorans</name>
    <dbReference type="NCBI Taxonomy" id="1176587"/>
    <lineage>
        <taxon>Bacteria</taxon>
        <taxon>Pseudomonadati</taxon>
        <taxon>Bacteroidota</taxon>
        <taxon>Chitinophagia</taxon>
        <taxon>Chitinophagales</taxon>
        <taxon>Chitinophagaceae</taxon>
        <taxon>Niabella</taxon>
    </lineage>
</organism>
<keyword evidence="1" id="KW-0732">Signal</keyword>